<dbReference type="AlphaFoldDB" id="A0A699U1D9"/>
<comment type="caution">
    <text evidence="2">The sequence shown here is derived from an EMBL/GenBank/DDBJ whole genome shotgun (WGS) entry which is preliminary data.</text>
</comment>
<dbReference type="EMBL" id="BKCJ011289551">
    <property type="protein sequence ID" value="GFD15873.1"/>
    <property type="molecule type" value="Genomic_DNA"/>
</dbReference>
<sequence length="35" mass="3168">VVVSVGYGGADGGSSGGGAGGGVNGECGRVTWWVG</sequence>
<gene>
    <name evidence="2" type="ORF">Tci_887842</name>
</gene>
<organism evidence="2">
    <name type="scientific">Tanacetum cinerariifolium</name>
    <name type="common">Dalmatian daisy</name>
    <name type="synonym">Chrysanthemum cinerariifolium</name>
    <dbReference type="NCBI Taxonomy" id="118510"/>
    <lineage>
        <taxon>Eukaryota</taxon>
        <taxon>Viridiplantae</taxon>
        <taxon>Streptophyta</taxon>
        <taxon>Embryophyta</taxon>
        <taxon>Tracheophyta</taxon>
        <taxon>Spermatophyta</taxon>
        <taxon>Magnoliopsida</taxon>
        <taxon>eudicotyledons</taxon>
        <taxon>Gunneridae</taxon>
        <taxon>Pentapetalae</taxon>
        <taxon>asterids</taxon>
        <taxon>campanulids</taxon>
        <taxon>Asterales</taxon>
        <taxon>Asteraceae</taxon>
        <taxon>Asteroideae</taxon>
        <taxon>Anthemideae</taxon>
        <taxon>Anthemidinae</taxon>
        <taxon>Tanacetum</taxon>
    </lineage>
</organism>
<evidence type="ECO:0000256" key="1">
    <source>
        <dbReference type="SAM" id="MobiDB-lite"/>
    </source>
</evidence>
<name>A0A699U1D9_TANCI</name>
<protein>
    <submittedName>
        <fullName evidence="2">Uncharacterized protein</fullName>
    </submittedName>
</protein>
<accession>A0A699U1D9</accession>
<evidence type="ECO:0000313" key="2">
    <source>
        <dbReference type="EMBL" id="GFD15873.1"/>
    </source>
</evidence>
<proteinExistence type="predicted"/>
<feature type="region of interest" description="Disordered" evidence="1">
    <location>
        <begin position="1"/>
        <end position="21"/>
    </location>
</feature>
<reference evidence="2" key="1">
    <citation type="journal article" date="2019" name="Sci. Rep.">
        <title>Draft genome of Tanacetum cinerariifolium, the natural source of mosquito coil.</title>
        <authorList>
            <person name="Yamashiro T."/>
            <person name="Shiraishi A."/>
            <person name="Satake H."/>
            <person name="Nakayama K."/>
        </authorList>
    </citation>
    <scope>NUCLEOTIDE SEQUENCE</scope>
</reference>
<feature type="non-terminal residue" evidence="2">
    <location>
        <position position="1"/>
    </location>
</feature>